<keyword evidence="1" id="KW-0732">Signal</keyword>
<dbReference type="InterPro" id="IPR019606">
    <property type="entry name" value="GerMN"/>
</dbReference>
<evidence type="ECO:0000313" key="4">
    <source>
        <dbReference type="Proteomes" id="UP000823895"/>
    </source>
</evidence>
<reference evidence="3" key="2">
    <citation type="submission" date="2021-04" db="EMBL/GenBank/DDBJ databases">
        <authorList>
            <person name="Gilroy R."/>
        </authorList>
    </citation>
    <scope>NUCLEOTIDE SEQUENCE</scope>
    <source>
        <strain evidence="3">CHK165-2605</strain>
    </source>
</reference>
<feature type="chain" id="PRO_5038646615" evidence="1">
    <location>
        <begin position="28"/>
        <end position="319"/>
    </location>
</feature>
<dbReference type="Pfam" id="PF10646">
    <property type="entry name" value="Germane"/>
    <property type="match status" value="2"/>
</dbReference>
<dbReference type="AlphaFoldDB" id="A0A9D2P5N5"/>
<sequence length="319" mass="35005">MWRHRRVRKLKIRKAVLPMLVCLAVLIAACGRQEQIGEGDSVVYCLNEDGTGLVKVSCDLPDGEIQEKAEAVLEELSTPTDNIEYMTPIPEDVKVQKCELFGEILEVDFSGEYLDMGNIHEKLMRAAVVQSLVSIDGINAVAFTVDEKPLTDDEGVKIGLMNEDDFVETTASSPSAYQNDTLTLYFANKSGDKLVAEKVDVRYSSNVSKDKLIVEKLMQGPGGAGYYPTINPDTNLLSVTTKDNICYVNFDSTFLTGAYDILPELTVYSIVNSLVEGTEATQVQITINGETNASYMETVDLSQPLKADMDLVAADEADE</sequence>
<gene>
    <name evidence="3" type="ORF">H9756_06545</name>
</gene>
<reference evidence="3" key="1">
    <citation type="journal article" date="2021" name="PeerJ">
        <title>Extensive microbial diversity within the chicken gut microbiome revealed by metagenomics and culture.</title>
        <authorList>
            <person name="Gilroy R."/>
            <person name="Ravi A."/>
            <person name="Getino M."/>
            <person name="Pursley I."/>
            <person name="Horton D.L."/>
            <person name="Alikhan N.F."/>
            <person name="Baker D."/>
            <person name="Gharbi K."/>
            <person name="Hall N."/>
            <person name="Watson M."/>
            <person name="Adriaenssens E.M."/>
            <person name="Foster-Nyarko E."/>
            <person name="Jarju S."/>
            <person name="Secka A."/>
            <person name="Antonio M."/>
            <person name="Oren A."/>
            <person name="Chaudhuri R.R."/>
            <person name="La Ragione R."/>
            <person name="Hildebrand F."/>
            <person name="Pallen M.J."/>
        </authorList>
    </citation>
    <scope>NUCLEOTIDE SEQUENCE</scope>
    <source>
        <strain evidence="3">CHK165-2605</strain>
    </source>
</reference>
<comment type="caution">
    <text evidence="3">The sequence shown here is derived from an EMBL/GenBank/DDBJ whole genome shotgun (WGS) entry which is preliminary data.</text>
</comment>
<protein>
    <submittedName>
        <fullName evidence="3">GerMN domain-containing protein</fullName>
    </submittedName>
</protein>
<evidence type="ECO:0000313" key="3">
    <source>
        <dbReference type="EMBL" id="HJC43325.1"/>
    </source>
</evidence>
<dbReference type="EMBL" id="DWWI01000142">
    <property type="protein sequence ID" value="HJC43325.1"/>
    <property type="molecule type" value="Genomic_DNA"/>
</dbReference>
<evidence type="ECO:0000256" key="1">
    <source>
        <dbReference type="SAM" id="SignalP"/>
    </source>
</evidence>
<name>A0A9D2P5N5_9FIRM</name>
<feature type="signal peptide" evidence="1">
    <location>
        <begin position="1"/>
        <end position="27"/>
    </location>
</feature>
<dbReference type="Proteomes" id="UP000823895">
    <property type="component" value="Unassembled WGS sequence"/>
</dbReference>
<organism evidence="3 4">
    <name type="scientific">Candidatus Mediterraneibacter gallistercoris</name>
    <dbReference type="NCBI Taxonomy" id="2838671"/>
    <lineage>
        <taxon>Bacteria</taxon>
        <taxon>Bacillati</taxon>
        <taxon>Bacillota</taxon>
        <taxon>Clostridia</taxon>
        <taxon>Lachnospirales</taxon>
        <taxon>Lachnospiraceae</taxon>
        <taxon>Mediterraneibacter</taxon>
    </lineage>
</organism>
<dbReference type="SMART" id="SM00909">
    <property type="entry name" value="Germane"/>
    <property type="match status" value="2"/>
</dbReference>
<dbReference type="PROSITE" id="PS51257">
    <property type="entry name" value="PROKAR_LIPOPROTEIN"/>
    <property type="match status" value="1"/>
</dbReference>
<feature type="domain" description="GerMN" evidence="2">
    <location>
        <begin position="69"/>
        <end position="154"/>
    </location>
</feature>
<feature type="domain" description="GerMN" evidence="2">
    <location>
        <begin position="210"/>
        <end position="296"/>
    </location>
</feature>
<evidence type="ECO:0000259" key="2">
    <source>
        <dbReference type="SMART" id="SM00909"/>
    </source>
</evidence>
<accession>A0A9D2P5N5</accession>
<proteinExistence type="predicted"/>